<gene>
    <name evidence="2" type="ORF">SAMN05216275_1406</name>
</gene>
<evidence type="ECO:0000256" key="1">
    <source>
        <dbReference type="SAM" id="MobiDB-lite"/>
    </source>
</evidence>
<dbReference type="Proteomes" id="UP000199111">
    <property type="component" value="Unassembled WGS sequence"/>
</dbReference>
<feature type="compositionally biased region" description="Polar residues" evidence="1">
    <location>
        <begin position="30"/>
        <end position="48"/>
    </location>
</feature>
<proteinExistence type="predicted"/>
<accession>A0A1I4D7N1</accession>
<feature type="region of interest" description="Disordered" evidence="1">
    <location>
        <begin position="25"/>
        <end position="99"/>
    </location>
</feature>
<reference evidence="3" key="1">
    <citation type="submission" date="2016-10" db="EMBL/GenBank/DDBJ databases">
        <authorList>
            <person name="Varghese N."/>
            <person name="Submissions S."/>
        </authorList>
    </citation>
    <scope>NUCLEOTIDE SEQUENCE [LARGE SCALE GENOMIC DNA]</scope>
    <source>
        <strain evidence="3">CGMCC 4.2126</strain>
    </source>
</reference>
<feature type="compositionally biased region" description="Basic residues" evidence="1">
    <location>
        <begin position="50"/>
        <end position="65"/>
    </location>
</feature>
<dbReference type="GeneID" id="96302850"/>
<name>A0A1I4D7N1_9ACTN</name>
<organism evidence="2 3">
    <name type="scientific">Streptosporangium canum</name>
    <dbReference type="NCBI Taxonomy" id="324952"/>
    <lineage>
        <taxon>Bacteria</taxon>
        <taxon>Bacillati</taxon>
        <taxon>Actinomycetota</taxon>
        <taxon>Actinomycetes</taxon>
        <taxon>Streptosporangiales</taxon>
        <taxon>Streptosporangiaceae</taxon>
        <taxon>Streptosporangium</taxon>
    </lineage>
</organism>
<evidence type="ECO:0000313" key="3">
    <source>
        <dbReference type="Proteomes" id="UP000199111"/>
    </source>
</evidence>
<feature type="compositionally biased region" description="Gly residues" evidence="1">
    <location>
        <begin position="89"/>
        <end position="99"/>
    </location>
</feature>
<dbReference type="AlphaFoldDB" id="A0A1I4D7N1"/>
<sequence length="99" mass="9716">MIEIRNALAAGTMVASALIAPVTMPAQSAGAESTARSTSASHLTTVQKPCSKHKNPAKCRARHSGGGHGKGGGVGKDIIGDLDDDHGPGSSGGGSGINN</sequence>
<protein>
    <submittedName>
        <fullName evidence="2">Uncharacterized protein</fullName>
    </submittedName>
</protein>
<dbReference type="EMBL" id="FOQY01000040">
    <property type="protein sequence ID" value="SFK89598.1"/>
    <property type="molecule type" value="Genomic_DNA"/>
</dbReference>
<feature type="compositionally biased region" description="Gly residues" evidence="1">
    <location>
        <begin position="66"/>
        <end position="75"/>
    </location>
</feature>
<dbReference type="RefSeq" id="WP_093891378.1">
    <property type="nucleotide sequence ID" value="NZ_FOQY01000040.1"/>
</dbReference>
<evidence type="ECO:0000313" key="2">
    <source>
        <dbReference type="EMBL" id="SFK89598.1"/>
    </source>
</evidence>
<keyword evidence="3" id="KW-1185">Reference proteome</keyword>